<organism evidence="1 2">
    <name type="scientific">Mycteria americana</name>
    <name type="common">Wood stork</name>
    <dbReference type="NCBI Taxonomy" id="33587"/>
    <lineage>
        <taxon>Eukaryota</taxon>
        <taxon>Metazoa</taxon>
        <taxon>Chordata</taxon>
        <taxon>Craniata</taxon>
        <taxon>Vertebrata</taxon>
        <taxon>Euteleostomi</taxon>
        <taxon>Archelosauria</taxon>
        <taxon>Archosauria</taxon>
        <taxon>Dinosauria</taxon>
        <taxon>Saurischia</taxon>
        <taxon>Theropoda</taxon>
        <taxon>Coelurosauria</taxon>
        <taxon>Aves</taxon>
        <taxon>Neognathae</taxon>
        <taxon>Neoaves</taxon>
        <taxon>Aequornithes</taxon>
        <taxon>Ciconiiformes</taxon>
        <taxon>Ciconiidae</taxon>
        <taxon>Mycteria</taxon>
    </lineage>
</organism>
<comment type="caution">
    <text evidence="1">The sequence shown here is derived from an EMBL/GenBank/DDBJ whole genome shotgun (WGS) entry which is preliminary data.</text>
</comment>
<gene>
    <name evidence="1" type="ORF">QYF61_013282</name>
</gene>
<proteinExistence type="predicted"/>
<dbReference type="InterPro" id="IPR043128">
    <property type="entry name" value="Rev_trsase/Diguanyl_cyclase"/>
</dbReference>
<evidence type="ECO:0000313" key="1">
    <source>
        <dbReference type="EMBL" id="KAK4810874.1"/>
    </source>
</evidence>
<protein>
    <recommendedName>
        <fullName evidence="3">Reverse transcriptase domain-containing protein</fullName>
    </recommendedName>
</protein>
<sequence length="618" mass="69530">MRFNNPKCRVLHLGHNNPMQCYRLGEEQLESCLAEKDLGVLVDSCLNMSQQCAQVAKKANSILSCIRNSVASRTREVIVPLYSALLSSRRANYQLVAPMLDTGANSQELEGKEAQQLGSLAGDKAIDKGIGTGEAVLSLWRRLLSSVKDRANSQQLEGKEAQQLGSLARNWEIDRGIGKEAAICSLWRQLLSSVRARYPFKEDLVNYQGKWTTVDEGIQYLGELVVLEVIYSDLDNEEVSKDPEDVLCTRAMWRKVIQSAPASYSINLAAMYCPDMDTPTVERVSSWLQNFEKNLCPSSSPWASALAVWGAPRSQSPPALVRGKGSPRRMLHGILWFFLHDQGEDMRKWGGEPTFKLEACVHELRGKTAVKKGATQEGSECRPQFAFTWSGIQYTWNPLPQGWKHSPTICHGLIQTALEQGEALEHLQYSDVIIVWAKTVEEVFEKGRRIIQILLKAGFAINQTYEGIRAASEVVGTEAQLHLAPQWPVLGWMFKGKVPSTHHGTDATWSKWVALIMQRAQMENPDCPGILEVIIDWPEGRNFRVLPEEVTHAEEAPLYNRLPENEKQYALFTDGSCCIVGKHQRWKASVWSPTQVTETLKEKMNRANLQKLKPFSWL</sequence>
<dbReference type="SUPFAM" id="SSF56672">
    <property type="entry name" value="DNA/RNA polymerases"/>
    <property type="match status" value="1"/>
</dbReference>
<dbReference type="Proteomes" id="UP001333110">
    <property type="component" value="Unassembled WGS sequence"/>
</dbReference>
<evidence type="ECO:0000313" key="2">
    <source>
        <dbReference type="Proteomes" id="UP001333110"/>
    </source>
</evidence>
<dbReference type="PANTHER" id="PTHR33332">
    <property type="entry name" value="REVERSE TRANSCRIPTASE DOMAIN-CONTAINING PROTEIN"/>
    <property type="match status" value="1"/>
</dbReference>
<name>A0AAN7RKV3_MYCAM</name>
<dbReference type="InterPro" id="IPR043502">
    <property type="entry name" value="DNA/RNA_pol_sf"/>
</dbReference>
<evidence type="ECO:0008006" key="3">
    <source>
        <dbReference type="Google" id="ProtNLM"/>
    </source>
</evidence>
<keyword evidence="2" id="KW-1185">Reference proteome</keyword>
<dbReference type="EMBL" id="JAUNZN010000018">
    <property type="protein sequence ID" value="KAK4810874.1"/>
    <property type="molecule type" value="Genomic_DNA"/>
</dbReference>
<accession>A0AAN7RKV3</accession>
<reference evidence="1 2" key="1">
    <citation type="journal article" date="2023" name="J. Hered.">
        <title>Chromosome-level genome of the wood stork (Mycteria americana) provides insight into avian chromosome evolution.</title>
        <authorList>
            <person name="Flamio R. Jr."/>
            <person name="Ramstad K.M."/>
        </authorList>
    </citation>
    <scope>NUCLEOTIDE SEQUENCE [LARGE SCALE GENOMIC DNA]</scope>
    <source>
        <strain evidence="1">JAX WOST 10</strain>
    </source>
</reference>
<dbReference type="AlphaFoldDB" id="A0AAN7RKV3"/>
<dbReference type="Gene3D" id="3.30.70.270">
    <property type="match status" value="1"/>
</dbReference>